<sequence length="116" mass="12608">MGECVQQAGDTATRPAHEYSMSKARQLQLAAILLPPSTLSSSCPPPPPTPTHLASPEFEGFFLFLSLPLCSPASQSGNFYFCNPFCIYSALPFPPPHKKQGLGLQALSAFIYWFLS</sequence>
<dbReference type="EMBL" id="BPLQ01013294">
    <property type="protein sequence ID" value="GIY71152.1"/>
    <property type="molecule type" value="Genomic_DNA"/>
</dbReference>
<evidence type="ECO:0000313" key="1">
    <source>
        <dbReference type="EMBL" id="GIY71152.1"/>
    </source>
</evidence>
<reference evidence="1 2" key="1">
    <citation type="submission" date="2021-06" db="EMBL/GenBank/DDBJ databases">
        <title>Caerostris darwini draft genome.</title>
        <authorList>
            <person name="Kono N."/>
            <person name="Arakawa K."/>
        </authorList>
    </citation>
    <scope>NUCLEOTIDE SEQUENCE [LARGE SCALE GENOMIC DNA]</scope>
</reference>
<evidence type="ECO:0000313" key="2">
    <source>
        <dbReference type="Proteomes" id="UP001054837"/>
    </source>
</evidence>
<proteinExistence type="predicted"/>
<dbReference type="AlphaFoldDB" id="A0AAV4VLC6"/>
<dbReference type="Proteomes" id="UP001054837">
    <property type="component" value="Unassembled WGS sequence"/>
</dbReference>
<comment type="caution">
    <text evidence="1">The sequence shown here is derived from an EMBL/GenBank/DDBJ whole genome shotgun (WGS) entry which is preliminary data.</text>
</comment>
<gene>
    <name evidence="1" type="ORF">CDAR_472191</name>
</gene>
<protein>
    <submittedName>
        <fullName evidence="1">Uncharacterized protein</fullName>
    </submittedName>
</protein>
<organism evidence="1 2">
    <name type="scientific">Caerostris darwini</name>
    <dbReference type="NCBI Taxonomy" id="1538125"/>
    <lineage>
        <taxon>Eukaryota</taxon>
        <taxon>Metazoa</taxon>
        <taxon>Ecdysozoa</taxon>
        <taxon>Arthropoda</taxon>
        <taxon>Chelicerata</taxon>
        <taxon>Arachnida</taxon>
        <taxon>Araneae</taxon>
        <taxon>Araneomorphae</taxon>
        <taxon>Entelegynae</taxon>
        <taxon>Araneoidea</taxon>
        <taxon>Araneidae</taxon>
        <taxon>Caerostris</taxon>
    </lineage>
</organism>
<accession>A0AAV4VLC6</accession>
<name>A0AAV4VLC6_9ARAC</name>
<keyword evidence="2" id="KW-1185">Reference proteome</keyword>